<sequence>MKQKRRLIYWNTMRKLLFAVCVCICTFPLFAQQGFKITGTVADESGEPLPGTSVVIRGTSTGTTTDTNGEFTISVPSDTTVLQISFMGYTMQEIVVGNRRIIAVSLREQVAEMEEVVVVAFGKQKKTSMIASVETVKISDLKIPASNLTSALAGKIPGLISYQVSGEPGADNAQFFVRGVTTFGYKADPLILIDGFEATTDDLARLQPDDIESFSILKDASATVLYGARGANGIIVISTKSGLEGSPKVNFRIDVNVATPTRMNEMLDALTYMKMYNEARITRNPKLGAYYSEQKIQSTARGDNPMIYPNLDWYDMLFNKSTINKKANINISGGGQVATYFVSGGYDNENGLLKVDKRNNFNNNISIDRINIRSNVIFKLSKTTKLDTRIQGRFERYNGPYASATSIFNQVMYANPVDFPTVYNTDAEHEFTEHILFGSTFVDGGIKTNPYATMVSGYEDRNESTITAQATLEQDLSALLEGLKLQAKASVNAWSKYSSRRAYAPYYYDVDSYNQITDE</sequence>
<dbReference type="NCBIfam" id="TIGR04057">
    <property type="entry name" value="SusC_RagA_signa"/>
    <property type="match status" value="1"/>
</dbReference>
<evidence type="ECO:0000313" key="3">
    <source>
        <dbReference type="EMBL" id="KAA6316548.1"/>
    </source>
</evidence>
<dbReference type="InterPro" id="IPR023997">
    <property type="entry name" value="TonB-dep_OMP_SusC/RagA_CS"/>
</dbReference>
<dbReference type="Gene3D" id="2.60.40.1120">
    <property type="entry name" value="Carboxypeptidase-like, regulatory domain"/>
    <property type="match status" value="1"/>
</dbReference>
<feature type="domain" description="TonB-dependent receptor plug" evidence="2">
    <location>
        <begin position="128"/>
        <end position="234"/>
    </location>
</feature>
<dbReference type="FunFam" id="2.170.130.10:FF:000003">
    <property type="entry name" value="SusC/RagA family TonB-linked outer membrane protein"/>
    <property type="match status" value="1"/>
</dbReference>
<dbReference type="SUPFAM" id="SSF49464">
    <property type="entry name" value="Carboxypeptidase regulatory domain-like"/>
    <property type="match status" value="1"/>
</dbReference>
<dbReference type="SUPFAM" id="SSF56935">
    <property type="entry name" value="Porins"/>
    <property type="match status" value="1"/>
</dbReference>
<feature type="non-terminal residue" evidence="3">
    <location>
        <position position="519"/>
    </location>
</feature>
<dbReference type="InterPro" id="IPR023996">
    <property type="entry name" value="TonB-dep_OMP_SusC/RagA"/>
</dbReference>
<feature type="region of interest" description="Disordered" evidence="1">
    <location>
        <begin position="49"/>
        <end position="70"/>
    </location>
</feature>
<dbReference type="InterPro" id="IPR039426">
    <property type="entry name" value="TonB-dep_rcpt-like"/>
</dbReference>
<proteinExistence type="predicted"/>
<dbReference type="NCBIfam" id="TIGR04056">
    <property type="entry name" value="OMP_RagA_SusC"/>
    <property type="match status" value="1"/>
</dbReference>
<dbReference type="AlphaFoldDB" id="A0A5J4Q689"/>
<dbReference type="PROSITE" id="PS52016">
    <property type="entry name" value="TONB_DEPENDENT_REC_3"/>
    <property type="match status" value="1"/>
</dbReference>
<evidence type="ECO:0000256" key="1">
    <source>
        <dbReference type="SAM" id="MobiDB-lite"/>
    </source>
</evidence>
<organism evidence="3">
    <name type="scientific">termite gut metagenome</name>
    <dbReference type="NCBI Taxonomy" id="433724"/>
    <lineage>
        <taxon>unclassified sequences</taxon>
        <taxon>metagenomes</taxon>
        <taxon>organismal metagenomes</taxon>
    </lineage>
</organism>
<accession>A0A5J4Q689</accession>
<dbReference type="Gene3D" id="2.170.130.10">
    <property type="entry name" value="TonB-dependent receptor, plug domain"/>
    <property type="match status" value="1"/>
</dbReference>
<feature type="compositionally biased region" description="Low complexity" evidence="1">
    <location>
        <begin position="51"/>
        <end position="70"/>
    </location>
</feature>
<name>A0A5J4Q689_9ZZZZ</name>
<dbReference type="Pfam" id="PF13715">
    <property type="entry name" value="CarbopepD_reg_2"/>
    <property type="match status" value="1"/>
</dbReference>
<dbReference type="EMBL" id="SNRY01004838">
    <property type="protein sequence ID" value="KAA6316548.1"/>
    <property type="molecule type" value="Genomic_DNA"/>
</dbReference>
<dbReference type="InterPro" id="IPR012910">
    <property type="entry name" value="Plug_dom"/>
</dbReference>
<protein>
    <submittedName>
        <fullName evidence="3">TonB-dependent receptor SusC</fullName>
    </submittedName>
</protein>
<comment type="caution">
    <text evidence="3">The sequence shown here is derived from an EMBL/GenBank/DDBJ whole genome shotgun (WGS) entry which is preliminary data.</text>
</comment>
<keyword evidence="3" id="KW-0675">Receptor</keyword>
<dbReference type="InterPro" id="IPR008969">
    <property type="entry name" value="CarboxyPept-like_regulatory"/>
</dbReference>
<reference evidence="3" key="1">
    <citation type="submission" date="2019-03" db="EMBL/GenBank/DDBJ databases">
        <title>Single cell metagenomics reveals metabolic interactions within the superorganism composed of flagellate Streblomastix strix and complex community of Bacteroidetes bacteria on its surface.</title>
        <authorList>
            <person name="Treitli S.C."/>
            <person name="Kolisko M."/>
            <person name="Husnik F."/>
            <person name="Keeling P."/>
            <person name="Hampl V."/>
        </authorList>
    </citation>
    <scope>NUCLEOTIDE SEQUENCE</scope>
    <source>
        <strain evidence="3">STM</strain>
    </source>
</reference>
<dbReference type="Pfam" id="PF07715">
    <property type="entry name" value="Plug"/>
    <property type="match status" value="1"/>
</dbReference>
<gene>
    <name evidence="3" type="ORF">EZS27_033156</name>
</gene>
<dbReference type="FunFam" id="2.60.40.1120:FF:000003">
    <property type="entry name" value="Outer membrane protein Omp121"/>
    <property type="match status" value="1"/>
</dbReference>
<evidence type="ECO:0000259" key="2">
    <source>
        <dbReference type="Pfam" id="PF07715"/>
    </source>
</evidence>
<dbReference type="InterPro" id="IPR037066">
    <property type="entry name" value="Plug_dom_sf"/>
</dbReference>